<dbReference type="GeneID" id="93083074"/>
<protein>
    <submittedName>
        <fullName evidence="1">Uncharacterized protein</fullName>
    </submittedName>
</protein>
<dbReference type="RefSeq" id="WP_011656816.1">
    <property type="nucleotide sequence ID" value="NC_008390.1"/>
</dbReference>
<sequence length="83" mass="10004">MKSIVLSAVMVGALSSVMLTGCVAYPGPAEVTIGWHGDRYWDGQRYWERHDWEARHPRGYDDRRDDRRDERRDERRDDERPRW</sequence>
<organism evidence="1 2">
    <name type="scientific">Burkholderia ambifaria (strain ATCC BAA-244 / DSM 16087 / CCUG 44356 / LMG 19182 / AMMD)</name>
    <name type="common">Burkholderia cepacia (strain AMMD)</name>
    <dbReference type="NCBI Taxonomy" id="339670"/>
    <lineage>
        <taxon>Bacteria</taxon>
        <taxon>Pseudomonadati</taxon>
        <taxon>Pseudomonadota</taxon>
        <taxon>Betaproteobacteria</taxon>
        <taxon>Burkholderiales</taxon>
        <taxon>Burkholderiaceae</taxon>
        <taxon>Burkholderia</taxon>
        <taxon>Burkholderia cepacia complex</taxon>
    </lineage>
</organism>
<dbReference type="Proteomes" id="UP000000662">
    <property type="component" value="Chromosome 1"/>
</dbReference>
<dbReference type="PROSITE" id="PS51257">
    <property type="entry name" value="PROKAR_LIPOPROTEIN"/>
    <property type="match status" value="1"/>
</dbReference>
<evidence type="ECO:0000313" key="2">
    <source>
        <dbReference type="Proteomes" id="UP000000662"/>
    </source>
</evidence>
<proteinExistence type="predicted"/>
<accession>Q0BFI7</accession>
<dbReference type="eggNOG" id="ENOG5032Q3F">
    <property type="taxonomic scope" value="Bacteria"/>
</dbReference>
<evidence type="ECO:0000313" key="1">
    <source>
        <dbReference type="EMBL" id="ABI87086.1"/>
    </source>
</evidence>
<dbReference type="KEGG" id="bam:Bamb_1528"/>
<keyword evidence="2" id="KW-1185">Reference proteome</keyword>
<dbReference type="AlphaFoldDB" id="Q0BFI7"/>
<gene>
    <name evidence="1" type="ordered locus">Bamb_1528</name>
</gene>
<dbReference type="EMBL" id="CP000440">
    <property type="protein sequence ID" value="ABI87086.1"/>
    <property type="molecule type" value="Genomic_DNA"/>
</dbReference>
<reference evidence="1" key="1">
    <citation type="submission" date="2009-01" db="EMBL/GenBank/DDBJ databases">
        <title>Complete sequence of Chromosome 1 of Burkholderia cepacia AMMD.</title>
        <authorList>
            <consortium name="US DOE Joint Genome Institute"/>
            <person name="Copeland A."/>
            <person name="Lucas S."/>
            <person name="Lapidus A."/>
            <person name="Barry K."/>
            <person name="Detter J.C."/>
            <person name="Glavina del Rio T."/>
            <person name="Hammon N."/>
            <person name="Israni S."/>
            <person name="Pitluck S."/>
            <person name="Bruce D."/>
            <person name="Chain P."/>
            <person name="Malfatti S."/>
            <person name="Shin M."/>
            <person name="Vergez L."/>
            <person name="Schmutz J."/>
            <person name="Larimer F."/>
            <person name="Land M."/>
            <person name="Hauser L."/>
            <person name="Kyrpides N."/>
            <person name="Kim E."/>
            <person name="Parke J."/>
            <person name="Coenye T."/>
            <person name="Konstantinidis K."/>
            <person name="Ramette A."/>
            <person name="Tiedje J."/>
            <person name="Richardson P."/>
        </authorList>
    </citation>
    <scope>NUCLEOTIDE SEQUENCE [LARGE SCALE GENOMIC DNA]</scope>
    <source>
        <strain evidence="1">AMMD</strain>
    </source>
</reference>
<name>Q0BFI7_BURCM</name>
<dbReference type="PATRIC" id="fig|339670.21.peg.7"/>